<dbReference type="OMA" id="LPRTGSH"/>
<evidence type="ECO:0000313" key="2">
    <source>
        <dbReference type="EMBL" id="CTR07235.1"/>
    </source>
</evidence>
<sequence>MASLSSGSEDEASDWEEAKPRARHLDKSSHLSQLPRTGSHKDGDETSFPATTSALWTSHKRATVKRWNAEWASSSLPQPLANVVKTASSAHKYYDGLPRRHAALLCRLRTDASALDKHRARFDPSRTNLCECGEHIRLRQPPTIALLLGNVDYRAPLLDFIAATGRFAHLTEPAKEEQ</sequence>
<gene>
    <name evidence="2" type="primary">FGENESH: predicted gene_6.18</name>
    <name evidence="2" type="ORF">BN2166_0030960</name>
</gene>
<proteinExistence type="predicted"/>
<evidence type="ECO:0000256" key="1">
    <source>
        <dbReference type="SAM" id="MobiDB-lite"/>
    </source>
</evidence>
<organism evidence="2 3">
    <name type="scientific">Rhodotorula toruloides</name>
    <name type="common">Yeast</name>
    <name type="synonym">Rhodosporidium toruloides</name>
    <dbReference type="NCBI Taxonomy" id="5286"/>
    <lineage>
        <taxon>Eukaryota</taxon>
        <taxon>Fungi</taxon>
        <taxon>Dikarya</taxon>
        <taxon>Basidiomycota</taxon>
        <taxon>Pucciniomycotina</taxon>
        <taxon>Microbotryomycetes</taxon>
        <taxon>Sporidiobolales</taxon>
        <taxon>Sporidiobolaceae</taxon>
        <taxon>Rhodotorula</taxon>
    </lineage>
</organism>
<name>A0A0K3CFD3_RHOTO</name>
<dbReference type="AlphaFoldDB" id="A0A0K3CFD3"/>
<dbReference type="EMBL" id="CWKI01000006">
    <property type="protein sequence ID" value="CTR07235.1"/>
    <property type="molecule type" value="Genomic_DNA"/>
</dbReference>
<evidence type="ECO:0000313" key="3">
    <source>
        <dbReference type="Proteomes" id="UP000199069"/>
    </source>
</evidence>
<protein>
    <submittedName>
        <fullName evidence="2">Uncharacterized protein</fullName>
    </submittedName>
</protein>
<feature type="compositionally biased region" description="Basic and acidic residues" evidence="1">
    <location>
        <begin position="16"/>
        <end position="29"/>
    </location>
</feature>
<reference evidence="2 3" key="1">
    <citation type="submission" date="2015-07" db="EMBL/GenBank/DDBJ databases">
        <authorList>
            <person name="Cajimat M.N.B."/>
            <person name="Milazzo M.L."/>
            <person name="Fulhorst C.F."/>
        </authorList>
    </citation>
    <scope>NUCLEOTIDE SEQUENCE [LARGE SCALE GENOMIC DNA]</scope>
    <source>
        <strain evidence="2">Single colony</strain>
    </source>
</reference>
<dbReference type="Proteomes" id="UP000199069">
    <property type="component" value="Unassembled WGS sequence"/>
</dbReference>
<accession>A0A0K3CFD3</accession>
<keyword evidence="3" id="KW-1185">Reference proteome</keyword>
<feature type="region of interest" description="Disordered" evidence="1">
    <location>
        <begin position="1"/>
        <end position="50"/>
    </location>
</feature>